<evidence type="ECO:0000259" key="2">
    <source>
        <dbReference type="PROSITE" id="PS50995"/>
    </source>
</evidence>
<dbReference type="InterPro" id="IPR039422">
    <property type="entry name" value="MarR/SlyA-like"/>
</dbReference>
<feature type="domain" description="HTH marR-type" evidence="2">
    <location>
        <begin position="19"/>
        <end position="165"/>
    </location>
</feature>
<dbReference type="EMBL" id="JBHXKZ010000005">
    <property type="protein sequence ID" value="MFD4822629.1"/>
    <property type="molecule type" value="Genomic_DNA"/>
</dbReference>
<evidence type="ECO:0000256" key="1">
    <source>
        <dbReference type="SAM" id="MobiDB-lite"/>
    </source>
</evidence>
<comment type="caution">
    <text evidence="3">The sequence shown here is derived from an EMBL/GenBank/DDBJ whole genome shotgun (WGS) entry which is preliminary data.</text>
</comment>
<gene>
    <name evidence="3" type="ORF">ACFWOQ_08615</name>
</gene>
<dbReference type="SMART" id="SM00347">
    <property type="entry name" value="HTH_MARR"/>
    <property type="match status" value="1"/>
</dbReference>
<protein>
    <submittedName>
        <fullName evidence="3">MarR family winged helix-turn-helix transcriptional regulator</fullName>
    </submittedName>
</protein>
<feature type="region of interest" description="Disordered" evidence="1">
    <location>
        <begin position="1"/>
        <end position="23"/>
    </location>
</feature>
<dbReference type="InterPro" id="IPR000835">
    <property type="entry name" value="HTH_MarR-typ"/>
</dbReference>
<reference evidence="3 4" key="1">
    <citation type="submission" date="2024-09" db="EMBL/GenBank/DDBJ databases">
        <title>The Natural Products Discovery Center: Release of the First 8490 Sequenced Strains for Exploring Actinobacteria Biosynthetic Diversity.</title>
        <authorList>
            <person name="Kalkreuter E."/>
            <person name="Kautsar S.A."/>
            <person name="Yang D."/>
            <person name="Bader C.D."/>
            <person name="Teijaro C.N."/>
            <person name="Fluegel L."/>
            <person name="Davis C.M."/>
            <person name="Simpson J.R."/>
            <person name="Lauterbach L."/>
            <person name="Steele A.D."/>
            <person name="Gui C."/>
            <person name="Meng S."/>
            <person name="Li G."/>
            <person name="Viehrig K."/>
            <person name="Ye F."/>
            <person name="Su P."/>
            <person name="Kiefer A.F."/>
            <person name="Nichols A."/>
            <person name="Cepeda A.J."/>
            <person name="Yan W."/>
            <person name="Fan B."/>
            <person name="Jiang Y."/>
            <person name="Adhikari A."/>
            <person name="Zheng C.-J."/>
            <person name="Schuster L."/>
            <person name="Cowan T.M."/>
            <person name="Smanski M.J."/>
            <person name="Chevrette M.G."/>
            <person name="De Carvalho L.P.S."/>
            <person name="Shen B."/>
        </authorList>
    </citation>
    <scope>NUCLEOTIDE SEQUENCE [LARGE SCALE GENOMIC DNA]</scope>
    <source>
        <strain evidence="3 4">NPDC058428</strain>
    </source>
</reference>
<dbReference type="Pfam" id="PF12802">
    <property type="entry name" value="MarR_2"/>
    <property type="match status" value="1"/>
</dbReference>
<name>A0ABW6EWF5_9ACTN</name>
<dbReference type="InterPro" id="IPR036388">
    <property type="entry name" value="WH-like_DNA-bd_sf"/>
</dbReference>
<feature type="compositionally biased region" description="Low complexity" evidence="1">
    <location>
        <begin position="1"/>
        <end position="15"/>
    </location>
</feature>
<keyword evidence="4" id="KW-1185">Reference proteome</keyword>
<evidence type="ECO:0000313" key="4">
    <source>
        <dbReference type="Proteomes" id="UP001598352"/>
    </source>
</evidence>
<evidence type="ECO:0000313" key="3">
    <source>
        <dbReference type="EMBL" id="MFD4822629.1"/>
    </source>
</evidence>
<dbReference type="PROSITE" id="PS50995">
    <property type="entry name" value="HTH_MARR_2"/>
    <property type="match status" value="1"/>
</dbReference>
<dbReference type="RefSeq" id="WP_382771222.1">
    <property type="nucleotide sequence ID" value="NZ_JBHXED010000001.1"/>
</dbReference>
<accession>A0ABW6EWF5</accession>
<dbReference type="PANTHER" id="PTHR33164:SF106">
    <property type="entry name" value="TRANSCRIPTIONAL REGULATORY PROTEIN"/>
    <property type="match status" value="1"/>
</dbReference>
<dbReference type="Gene3D" id="1.10.10.10">
    <property type="entry name" value="Winged helix-like DNA-binding domain superfamily/Winged helix DNA-binding domain"/>
    <property type="match status" value="1"/>
</dbReference>
<proteinExistence type="predicted"/>
<dbReference type="SUPFAM" id="SSF46785">
    <property type="entry name" value="Winged helix' DNA-binding domain"/>
    <property type="match status" value="1"/>
</dbReference>
<organism evidence="3 4">
    <name type="scientific">Streptomyces rubiginosohelvolus</name>
    <dbReference type="NCBI Taxonomy" id="67362"/>
    <lineage>
        <taxon>Bacteria</taxon>
        <taxon>Bacillati</taxon>
        <taxon>Actinomycetota</taxon>
        <taxon>Actinomycetes</taxon>
        <taxon>Kitasatosporales</taxon>
        <taxon>Streptomycetaceae</taxon>
        <taxon>Streptomyces</taxon>
    </lineage>
</organism>
<dbReference type="PANTHER" id="PTHR33164">
    <property type="entry name" value="TRANSCRIPTIONAL REGULATOR, MARR FAMILY"/>
    <property type="match status" value="1"/>
</dbReference>
<dbReference type="InterPro" id="IPR036390">
    <property type="entry name" value="WH_DNA-bd_sf"/>
</dbReference>
<dbReference type="Proteomes" id="UP001598352">
    <property type="component" value="Unassembled WGS sequence"/>
</dbReference>
<sequence length="185" mass="20056">MTNGRGADGSSAADPADGHGTADRDAVRVDRVMDGLRAFGANYTEFTRRFAAWLGLHSTDAAALVEILYAEDQGAPLSPARLSERVSLSSGATAILLKRLEQAGHIVRTRESTDRRVVTLRSSPDIRPRAMAFFGPYSERMAEAMAAYPPEEIERFEQFLGTLRSTMDALLANEYENGGPTPPAP</sequence>